<accession>W4F915</accession>
<organism evidence="10">
    <name type="scientific">Aphanomyces astaci</name>
    <name type="common">Crayfish plague agent</name>
    <dbReference type="NCBI Taxonomy" id="112090"/>
    <lineage>
        <taxon>Eukaryota</taxon>
        <taxon>Sar</taxon>
        <taxon>Stramenopiles</taxon>
        <taxon>Oomycota</taxon>
        <taxon>Saprolegniomycetes</taxon>
        <taxon>Saprolegniales</taxon>
        <taxon>Verrucalvaceae</taxon>
        <taxon>Aphanomyces</taxon>
    </lineage>
</organism>
<feature type="chain" id="PRO_5004839901" description="Chitin-binding type-4 domain-containing protein" evidence="8">
    <location>
        <begin position="21"/>
        <end position="353"/>
    </location>
</feature>
<evidence type="ECO:0000256" key="4">
    <source>
        <dbReference type="ARBA" id="ARBA00023157"/>
    </source>
</evidence>
<keyword evidence="8" id="KW-0732">Signal</keyword>
<feature type="region of interest" description="Disordered" evidence="7">
    <location>
        <begin position="214"/>
        <end position="310"/>
    </location>
</feature>
<evidence type="ECO:0000256" key="1">
    <source>
        <dbReference type="ARBA" id="ARBA00001973"/>
    </source>
</evidence>
<dbReference type="VEuPathDB" id="FungiDB:H257_19120"/>
<comment type="cofactor">
    <cofactor evidence="1">
        <name>Cu(2+)</name>
        <dbReference type="ChEBI" id="CHEBI:29036"/>
    </cofactor>
</comment>
<dbReference type="RefSeq" id="XP_009846569.1">
    <property type="nucleotide sequence ID" value="XM_009848267.1"/>
</dbReference>
<dbReference type="AlphaFoldDB" id="W4F915"/>
<comment type="similarity">
    <text evidence="6">Belongs to the polysaccharide monooxygenase AA13 family.</text>
</comment>
<evidence type="ECO:0000256" key="3">
    <source>
        <dbReference type="ARBA" id="ARBA00023008"/>
    </source>
</evidence>
<proteinExistence type="inferred from homology"/>
<name>W4F915_APHAT</name>
<dbReference type="GO" id="GO:0046872">
    <property type="term" value="F:metal ion binding"/>
    <property type="evidence" value="ECO:0007669"/>
    <property type="project" value="UniProtKB-KW"/>
</dbReference>
<feature type="signal peptide" evidence="8">
    <location>
        <begin position="1"/>
        <end position="20"/>
    </location>
</feature>
<dbReference type="PANTHER" id="PTHR36575:SF2">
    <property type="entry name" value="CHITIN-BINDING TYPE-4 DOMAIN-CONTAINING PROTEIN-RELATED"/>
    <property type="match status" value="1"/>
</dbReference>
<evidence type="ECO:0000259" key="9">
    <source>
        <dbReference type="Pfam" id="PF03067"/>
    </source>
</evidence>
<dbReference type="EMBL" id="KI913473">
    <property type="protein sequence ID" value="ETV63947.1"/>
    <property type="molecule type" value="Genomic_DNA"/>
</dbReference>
<dbReference type="GeneID" id="20821116"/>
<evidence type="ECO:0000256" key="2">
    <source>
        <dbReference type="ARBA" id="ARBA00022723"/>
    </source>
</evidence>
<dbReference type="OrthoDB" id="72782at2759"/>
<feature type="compositionally biased region" description="Low complexity" evidence="7">
    <location>
        <begin position="251"/>
        <end position="292"/>
    </location>
</feature>
<protein>
    <recommendedName>
        <fullName evidence="9">Chitin-binding type-4 domain-containing protein</fullName>
    </recommendedName>
</protein>
<keyword evidence="3" id="KW-0186">Copper</keyword>
<reference evidence="10" key="1">
    <citation type="submission" date="2013-12" db="EMBL/GenBank/DDBJ databases">
        <title>The Genome Sequence of Aphanomyces astaci APO3.</title>
        <authorList>
            <consortium name="The Broad Institute Genomics Platform"/>
            <person name="Russ C."/>
            <person name="Tyler B."/>
            <person name="van West P."/>
            <person name="Dieguez-Uribeondo J."/>
            <person name="Young S.K."/>
            <person name="Zeng Q."/>
            <person name="Gargeya S."/>
            <person name="Fitzgerald M."/>
            <person name="Abouelleil A."/>
            <person name="Alvarado L."/>
            <person name="Chapman S.B."/>
            <person name="Gainer-Dewar J."/>
            <person name="Goldberg J."/>
            <person name="Griggs A."/>
            <person name="Gujja S."/>
            <person name="Hansen M."/>
            <person name="Howarth C."/>
            <person name="Imamovic A."/>
            <person name="Ireland A."/>
            <person name="Larimer J."/>
            <person name="McCowan C."/>
            <person name="Murphy C."/>
            <person name="Pearson M."/>
            <person name="Poon T.W."/>
            <person name="Priest M."/>
            <person name="Roberts A."/>
            <person name="Saif S."/>
            <person name="Shea T."/>
            <person name="Sykes S."/>
            <person name="Wortman J."/>
            <person name="Nusbaum C."/>
            <person name="Birren B."/>
        </authorList>
    </citation>
    <scope>NUCLEOTIDE SEQUENCE [LARGE SCALE GENOMIC DNA]</scope>
    <source>
        <strain evidence="10">APO3</strain>
    </source>
</reference>
<keyword evidence="5" id="KW-0325">Glycoprotein</keyword>
<keyword evidence="2" id="KW-0479">Metal-binding</keyword>
<evidence type="ECO:0000313" key="10">
    <source>
        <dbReference type="EMBL" id="ETV63947.1"/>
    </source>
</evidence>
<dbReference type="InterPro" id="IPR052282">
    <property type="entry name" value="Starch-active_LPMO"/>
</dbReference>
<feature type="compositionally biased region" description="Pro residues" evidence="7">
    <location>
        <begin position="216"/>
        <end position="226"/>
    </location>
</feature>
<evidence type="ECO:0000256" key="5">
    <source>
        <dbReference type="ARBA" id="ARBA00023180"/>
    </source>
</evidence>
<gene>
    <name evidence="10" type="ORF">H257_19120</name>
</gene>
<feature type="compositionally biased region" description="Polar residues" evidence="7">
    <location>
        <begin position="293"/>
        <end position="310"/>
    </location>
</feature>
<dbReference type="PANTHER" id="PTHR36575">
    <property type="entry name" value="BINDING PROTEIN, PUTATIVE (AFU_ORTHOLOGUE AFUA_1G14430)-RELATED"/>
    <property type="match status" value="1"/>
</dbReference>
<evidence type="ECO:0000256" key="8">
    <source>
        <dbReference type="SAM" id="SignalP"/>
    </source>
</evidence>
<evidence type="ECO:0000256" key="7">
    <source>
        <dbReference type="SAM" id="MobiDB-lite"/>
    </source>
</evidence>
<sequence length="353" mass="37471">MKPSTIILLGLAAMTTSVEAHGRMLTPPHRGYMYTLPQFSFFPSNYDDDGLSAGGIGGTKKGLHGICGDRYSAATPRPHETGGKYGLFPKYGAKAIGGCYAPGAIMDIKYQITANHKGYFEFGLCKLNGKNDAETEACFQTLSQPDGQKQWFLPAGNKIFSLQYQLPSGVTCDGDSHCVLRSWWVGGNNADVGMDGQEQFWNCADIYISNNCGATPPSPSSGPPTQSPSTTTKPNATNTVKPAITTIAPQPTYAPSPSTAKPTSSVPQPTYATTTPPSKPTSRPTPSNPKTTQPSYPTQPPATTSSTDPTKVPSQCGSCANCYYASNNACFIGWSASQCAMQPLFKWCGPSNV</sequence>
<dbReference type="InterPro" id="IPR004302">
    <property type="entry name" value="Cellulose/chitin-bd_N"/>
</dbReference>
<feature type="domain" description="Chitin-binding type-4" evidence="9">
    <location>
        <begin position="21"/>
        <end position="206"/>
    </location>
</feature>
<keyword evidence="4" id="KW-1015">Disulfide bond</keyword>
<dbReference type="Pfam" id="PF03067">
    <property type="entry name" value="LPMO_10"/>
    <property type="match status" value="1"/>
</dbReference>
<evidence type="ECO:0000256" key="6">
    <source>
        <dbReference type="ARBA" id="ARBA00034311"/>
    </source>
</evidence>